<protein>
    <submittedName>
        <fullName evidence="4">DUF1016 family protein</fullName>
    </submittedName>
</protein>
<feature type="domain" description="YhcG N-terminal" evidence="3">
    <location>
        <begin position="51"/>
        <end position="186"/>
    </location>
</feature>
<dbReference type="PANTHER" id="PTHR30547">
    <property type="entry name" value="UNCHARACTERIZED PROTEIN YHCG-RELATED"/>
    <property type="match status" value="1"/>
</dbReference>
<dbReference type="Gene3D" id="3.40.1350.10">
    <property type="match status" value="1"/>
</dbReference>
<evidence type="ECO:0000259" key="3">
    <source>
        <dbReference type="Pfam" id="PF17761"/>
    </source>
</evidence>
<keyword evidence="5" id="KW-1185">Reference proteome</keyword>
<dbReference type="Proteomes" id="UP000436468">
    <property type="component" value="Unassembled WGS sequence"/>
</dbReference>
<evidence type="ECO:0000259" key="2">
    <source>
        <dbReference type="Pfam" id="PF06250"/>
    </source>
</evidence>
<organism evidence="4 5">
    <name type="scientific">Bradyrhizobium pachyrhizi</name>
    <dbReference type="NCBI Taxonomy" id="280333"/>
    <lineage>
        <taxon>Bacteria</taxon>
        <taxon>Pseudomonadati</taxon>
        <taxon>Pseudomonadota</taxon>
        <taxon>Alphaproteobacteria</taxon>
        <taxon>Hyphomicrobiales</taxon>
        <taxon>Nitrobacteraceae</taxon>
        <taxon>Bradyrhizobium</taxon>
    </lineage>
</organism>
<dbReference type="Pfam" id="PF17761">
    <property type="entry name" value="DUF1016_N"/>
    <property type="match status" value="1"/>
</dbReference>
<accession>A0A844SFZ3</accession>
<name>A0A844SFZ3_9BRAD</name>
<reference evidence="4 5" key="1">
    <citation type="submission" date="2019-12" db="EMBL/GenBank/DDBJ databases">
        <title>Draft genome sequences Bradyrhizobium cajani AMBPC1010, Bradyrhizobium pachyrhizi AMBPC1040 and Bradyrhizobium yuanmingense ALSPC3051, three plant growth promoting strains isolated from nodules of Cajanus cajan L. in Dominican Republic.</title>
        <authorList>
            <person name="Flores-Felix J.D."/>
            <person name="Araujo J."/>
            <person name="Diaz-Alcantara C."/>
            <person name="Gonzalez-Andres F."/>
            <person name="Velazquez E."/>
        </authorList>
    </citation>
    <scope>NUCLEOTIDE SEQUENCE [LARGE SCALE GENOMIC DNA]</scope>
    <source>
        <strain evidence="4 5">1040</strain>
    </source>
</reference>
<dbReference type="InterPro" id="IPR009362">
    <property type="entry name" value="YhcG_C"/>
</dbReference>
<evidence type="ECO:0000313" key="4">
    <source>
        <dbReference type="EMBL" id="MVT66123.1"/>
    </source>
</evidence>
<feature type="region of interest" description="Disordered" evidence="1">
    <location>
        <begin position="12"/>
        <end position="38"/>
    </location>
</feature>
<dbReference type="Pfam" id="PF06250">
    <property type="entry name" value="YhcG_C"/>
    <property type="match status" value="1"/>
</dbReference>
<dbReference type="GO" id="GO:0003676">
    <property type="term" value="F:nucleic acid binding"/>
    <property type="evidence" value="ECO:0007669"/>
    <property type="project" value="InterPro"/>
</dbReference>
<sequence>MGQVRALDACQETLKGGGMTKRPSRPTAPRKDGGPGTEIDAQSYSAFVGDLKTKIAEARHRASLSVNRELILLYWTVGCDILFRQEKEGWGAKVIDRLAGDLGRAFPEMTGLSARNLKYMRAFAEAWPDREFVQQVVALLPWGHNVRLLDAVKAPEQRAWYARQAIEHGWTRNVLLHQIDSNLFDRQGSALTNFSRTLPAEQSELAQQILKDPYTFDFLSLGPEMLERDLERGLIEHLRALILELGKGFAFVGSQYHIEIGGQDYYLDLLFYHLRLRCFVVIELKIEDFKPEFAGKMNFYLSAVDEQLRHSDDKPTIGIILCKGRNEVIVEYALRDSSKPMGVAQYQLSTALPPQLEEDLPTVAEFAREFPLMSVVKLRIEIERAVRDLAEKTGAVFDRPVGIMNMLRDLRRLGAVPASTEQMLGALQTMNAASHGVDIDSEAAKRAVEIGTMFLAELKALNTDG</sequence>
<dbReference type="PANTHER" id="PTHR30547:SF0">
    <property type="entry name" value="BLR8175 PROTEIN"/>
    <property type="match status" value="1"/>
</dbReference>
<gene>
    <name evidence="4" type="ORF">GPL21_13510</name>
</gene>
<dbReference type="InterPro" id="IPR011856">
    <property type="entry name" value="tRNA_endonuc-like_dom_sf"/>
</dbReference>
<dbReference type="EMBL" id="WQNF01000007">
    <property type="protein sequence ID" value="MVT66123.1"/>
    <property type="molecule type" value="Genomic_DNA"/>
</dbReference>
<dbReference type="InterPro" id="IPR053148">
    <property type="entry name" value="PD-DEXK-like_domain"/>
</dbReference>
<dbReference type="InterPro" id="IPR041527">
    <property type="entry name" value="YhcG_N"/>
</dbReference>
<comment type="caution">
    <text evidence="4">The sequence shown here is derived from an EMBL/GenBank/DDBJ whole genome shotgun (WGS) entry which is preliminary data.</text>
</comment>
<evidence type="ECO:0000313" key="5">
    <source>
        <dbReference type="Proteomes" id="UP000436468"/>
    </source>
</evidence>
<feature type="domain" description="YhcG PDDEXK nuclease" evidence="2">
    <location>
        <begin position="207"/>
        <end position="361"/>
    </location>
</feature>
<dbReference type="AlphaFoldDB" id="A0A844SFZ3"/>
<evidence type="ECO:0000256" key="1">
    <source>
        <dbReference type="SAM" id="MobiDB-lite"/>
    </source>
</evidence>
<proteinExistence type="predicted"/>